<organism evidence="1 2">
    <name type="scientific">Sphaerodactylus townsendi</name>
    <dbReference type="NCBI Taxonomy" id="933632"/>
    <lineage>
        <taxon>Eukaryota</taxon>
        <taxon>Metazoa</taxon>
        <taxon>Chordata</taxon>
        <taxon>Craniata</taxon>
        <taxon>Vertebrata</taxon>
        <taxon>Euteleostomi</taxon>
        <taxon>Lepidosauria</taxon>
        <taxon>Squamata</taxon>
        <taxon>Bifurcata</taxon>
        <taxon>Gekkota</taxon>
        <taxon>Sphaerodactylidae</taxon>
        <taxon>Sphaerodactylus</taxon>
    </lineage>
</organism>
<evidence type="ECO:0000313" key="1">
    <source>
        <dbReference type="EMBL" id="KAH8011964.1"/>
    </source>
</evidence>
<proteinExistence type="predicted"/>
<evidence type="ECO:0000313" key="2">
    <source>
        <dbReference type="Proteomes" id="UP000827872"/>
    </source>
</evidence>
<reference evidence="1" key="1">
    <citation type="submission" date="2021-08" db="EMBL/GenBank/DDBJ databases">
        <title>The first chromosome-level gecko genome reveals the dynamic sex chromosomes of Neotropical dwarf geckos (Sphaerodactylidae: Sphaerodactylus).</title>
        <authorList>
            <person name="Pinto B.J."/>
            <person name="Keating S.E."/>
            <person name="Gamble T."/>
        </authorList>
    </citation>
    <scope>NUCLEOTIDE SEQUENCE</scope>
    <source>
        <strain evidence="1">TG3544</strain>
    </source>
</reference>
<protein>
    <submittedName>
        <fullName evidence="1">Uncharacterized protein</fullName>
    </submittedName>
</protein>
<accession>A0ACB8FXH8</accession>
<name>A0ACB8FXH8_9SAUR</name>
<keyword evidence="2" id="KW-1185">Reference proteome</keyword>
<comment type="caution">
    <text evidence="1">The sequence shown here is derived from an EMBL/GenBank/DDBJ whole genome shotgun (WGS) entry which is preliminary data.</text>
</comment>
<gene>
    <name evidence="1" type="ORF">K3G42_013134</name>
</gene>
<dbReference type="Proteomes" id="UP000827872">
    <property type="component" value="Linkage Group LG13"/>
</dbReference>
<dbReference type="EMBL" id="CM037626">
    <property type="protein sequence ID" value="KAH8011964.1"/>
    <property type="molecule type" value="Genomic_DNA"/>
</dbReference>
<sequence>MSEDTKMGLQDLIPVPQSFCKLTDDEKYLWKDLTVEKAYQYTIENVKDLIALGFDVNKTFIFSDLDYLGTSPEFYKNILRVQKHVTFNQVKGIFGFTDSDCIGKISFPAIQAAPSFWYTHHFQADSFKR</sequence>